<dbReference type="AlphaFoldDB" id="A0A1Z1SUL9"/>
<dbReference type="Proteomes" id="UP001171165">
    <property type="component" value="Unassembled WGS sequence"/>
</dbReference>
<dbReference type="Proteomes" id="UP000254191">
    <property type="component" value="Unassembled WGS sequence"/>
</dbReference>
<dbReference type="Proteomes" id="UP000195540">
    <property type="component" value="Chromosome"/>
</dbReference>
<organism evidence="2 6">
    <name type="scientific">Proteus mirabilis</name>
    <dbReference type="NCBI Taxonomy" id="584"/>
    <lineage>
        <taxon>Bacteria</taxon>
        <taxon>Pseudomonadati</taxon>
        <taxon>Pseudomonadota</taxon>
        <taxon>Gammaproteobacteria</taxon>
        <taxon>Enterobacterales</taxon>
        <taxon>Morganellaceae</taxon>
        <taxon>Proteus</taxon>
    </lineage>
</organism>
<dbReference type="STRING" id="584.AOUC001_06555"/>
<dbReference type="RefSeq" id="WP_036932464.1">
    <property type="nucleotide sequence ID" value="NZ_BGKS01000048.1"/>
</dbReference>
<protein>
    <submittedName>
        <fullName evidence="2">Uncharacterized protein</fullName>
    </submittedName>
</protein>
<sequence>MTDKLKEEINALQQEVARGHVYEWELHRLNLLLLVIEHYLSENNSKEAHLWAQSIFQWIDSEFYEEMKSNTGDINAWFNKQMEGAVSTERALKITRELYPEIEKLRTA</sequence>
<evidence type="ECO:0000313" key="4">
    <source>
        <dbReference type="Proteomes" id="UP000195540"/>
    </source>
</evidence>
<evidence type="ECO:0000313" key="1">
    <source>
        <dbReference type="EMBL" id="ARX34717.1"/>
    </source>
</evidence>
<evidence type="ECO:0000313" key="6">
    <source>
        <dbReference type="Proteomes" id="UP001171165"/>
    </source>
</evidence>
<evidence type="ECO:0000313" key="2">
    <source>
        <dbReference type="EMBL" id="EKW9776696.1"/>
    </source>
</evidence>
<dbReference type="EMBL" id="UGTS01000004">
    <property type="protein sequence ID" value="SUC19793.1"/>
    <property type="molecule type" value="Genomic_DNA"/>
</dbReference>
<accession>A0A1Z1SUL9</accession>
<reference evidence="1 4" key="1">
    <citation type="submission" date="2017-05" db="EMBL/GenBank/DDBJ databases">
        <title>Whole genome sequencing of Proteus mirabilis AR_0155.</title>
        <authorList>
            <person name="Conlan S."/>
            <person name="Thomas P.J."/>
            <person name="Mullikin J."/>
            <person name="Frank K.M."/>
            <person name="Segre J.A."/>
        </authorList>
    </citation>
    <scope>NUCLEOTIDE SEQUENCE [LARGE SCALE GENOMIC DNA]</scope>
    <source>
        <strain evidence="1 4">AR_0155</strain>
    </source>
</reference>
<evidence type="ECO:0000313" key="5">
    <source>
        <dbReference type="Proteomes" id="UP000254191"/>
    </source>
</evidence>
<reference evidence="2" key="3">
    <citation type="submission" date="2023-06" db="EMBL/GenBank/DDBJ databases">
        <authorList>
            <consortium name="Clinical and Environmental Microbiology Branch: Whole genome sequencing antimicrobial resistance pathogens in the healthcare setting"/>
        </authorList>
    </citation>
    <scope>NUCLEOTIDE SEQUENCE</scope>
    <source>
        <strain evidence="2">Microbial</strain>
    </source>
</reference>
<dbReference type="EMBL" id="ABKSPD020000008">
    <property type="protein sequence ID" value="EKW9776696.1"/>
    <property type="molecule type" value="Genomic_DNA"/>
</dbReference>
<proteinExistence type="predicted"/>
<gene>
    <name evidence="1" type="ORF">AM402_11390</name>
    <name evidence="3" type="ORF">NCTC11938_01471</name>
    <name evidence="2" type="ORF">PW210_002535</name>
</gene>
<reference evidence="3 5" key="2">
    <citation type="submission" date="2018-06" db="EMBL/GenBank/DDBJ databases">
        <authorList>
            <consortium name="Pathogen Informatics"/>
            <person name="Doyle S."/>
        </authorList>
    </citation>
    <scope>NUCLEOTIDE SEQUENCE [LARGE SCALE GENOMIC DNA]</scope>
    <source>
        <strain evidence="3 5">NCTC11938</strain>
    </source>
</reference>
<name>A0A1Z1SUL9_PROMI</name>
<dbReference type="EMBL" id="CP021694">
    <property type="protein sequence ID" value="ARX34717.1"/>
    <property type="molecule type" value="Genomic_DNA"/>
</dbReference>
<evidence type="ECO:0000313" key="3">
    <source>
        <dbReference type="EMBL" id="SUC19793.1"/>
    </source>
</evidence>